<organism evidence="5 6">
    <name type="scientific">Microbotryum intermedium</name>
    <dbReference type="NCBI Taxonomy" id="269621"/>
    <lineage>
        <taxon>Eukaryota</taxon>
        <taxon>Fungi</taxon>
        <taxon>Dikarya</taxon>
        <taxon>Basidiomycota</taxon>
        <taxon>Pucciniomycotina</taxon>
        <taxon>Microbotryomycetes</taxon>
        <taxon>Microbotryales</taxon>
        <taxon>Microbotryaceae</taxon>
        <taxon>Microbotryum</taxon>
    </lineage>
</organism>
<dbReference type="GO" id="GO:0009062">
    <property type="term" value="P:fatty acid catabolic process"/>
    <property type="evidence" value="ECO:0007669"/>
    <property type="project" value="TreeGrafter"/>
</dbReference>
<dbReference type="InterPro" id="IPR049449">
    <property type="entry name" value="TesB_ACOT8-like_N"/>
</dbReference>
<evidence type="ECO:0000259" key="4">
    <source>
        <dbReference type="Pfam" id="PF20789"/>
    </source>
</evidence>
<dbReference type="InterPro" id="IPR003703">
    <property type="entry name" value="Acyl_CoA_thio"/>
</dbReference>
<keyword evidence="2" id="KW-0378">Hydrolase</keyword>
<dbReference type="STRING" id="269621.A0A238FFF3"/>
<feature type="domain" description="Acyl-CoA thioesterase-like C-terminal" evidence="4">
    <location>
        <begin position="235"/>
        <end position="350"/>
    </location>
</feature>
<comment type="similarity">
    <text evidence="1">Belongs to the C/M/P thioester hydrolase family.</text>
</comment>
<dbReference type="CDD" id="cd03444">
    <property type="entry name" value="Thioesterase_II_repeat1"/>
    <property type="match status" value="1"/>
</dbReference>
<dbReference type="Proteomes" id="UP000198372">
    <property type="component" value="Unassembled WGS sequence"/>
</dbReference>
<dbReference type="CDD" id="cd03445">
    <property type="entry name" value="Thioesterase_II_repeat2"/>
    <property type="match status" value="1"/>
</dbReference>
<dbReference type="Pfam" id="PF20789">
    <property type="entry name" value="4HBT_3C"/>
    <property type="match status" value="1"/>
</dbReference>
<evidence type="ECO:0000256" key="1">
    <source>
        <dbReference type="ARBA" id="ARBA00006538"/>
    </source>
</evidence>
<dbReference type="Gene3D" id="2.40.160.210">
    <property type="entry name" value="Acyl-CoA thioesterase, double hotdog domain"/>
    <property type="match status" value="1"/>
</dbReference>
<proteinExistence type="inferred from homology"/>
<dbReference type="PANTHER" id="PTHR11066:SF34">
    <property type="entry name" value="ACYL-COENZYME A THIOESTERASE 8"/>
    <property type="match status" value="1"/>
</dbReference>
<dbReference type="PANTHER" id="PTHR11066">
    <property type="entry name" value="ACYL-COA THIOESTERASE"/>
    <property type="match status" value="1"/>
</dbReference>
<dbReference type="AlphaFoldDB" id="A0A238FFF3"/>
<gene>
    <name evidence="5" type="ORF">BQ2448_4069</name>
</gene>
<evidence type="ECO:0000256" key="2">
    <source>
        <dbReference type="ARBA" id="ARBA00022801"/>
    </source>
</evidence>
<accession>A0A238FFF3</accession>
<dbReference type="SUPFAM" id="SSF54637">
    <property type="entry name" value="Thioesterase/thiol ester dehydrase-isomerase"/>
    <property type="match status" value="3"/>
</dbReference>
<reference evidence="6" key="1">
    <citation type="submission" date="2016-09" db="EMBL/GenBank/DDBJ databases">
        <authorList>
            <person name="Jeantristanb JTB J.-T."/>
            <person name="Ricardo R."/>
        </authorList>
    </citation>
    <scope>NUCLEOTIDE SEQUENCE [LARGE SCALE GENOMIC DNA]</scope>
</reference>
<dbReference type="OrthoDB" id="68328at2759"/>
<keyword evidence="6" id="KW-1185">Reference proteome</keyword>
<evidence type="ECO:0000259" key="3">
    <source>
        <dbReference type="Pfam" id="PF13622"/>
    </source>
</evidence>
<sequence>MPNPPPDVPLHHLIERAILLEKIDRDLYRSKELWKPSGGRGVFGGQTIAQAAWAATLSVRDDEPGTAKGLHSLHSYFLSFGNVDNPILCKYHPDNLLTTAPHTHYSWSTICADSVQRLRDGRSYSTRTVLATQRGVPIFVVTCSFALPEPNQPITEPVFPKWPLEPSRGAGRIGDVPPPEDCLSTEDRLQYVLDNVKVPEKVRVYVDRQAEERRQSAIEVRNADRTELSVLISAKKNDPRPQQMHWFRSRAPVRDDPAFHKCVLAYASDLQFIGTAARAANLGARTTPHLGMLASLDHAMYFYDDTVDAYEWLLFYMEATIVRNGRGLVTGRIYKRDGTLAVVCQQEGVVRAQL</sequence>
<name>A0A238FFF3_9BASI</name>
<dbReference type="InterPro" id="IPR042171">
    <property type="entry name" value="Acyl-CoA_hotdog"/>
</dbReference>
<feature type="domain" description="Acyl-CoA thioesterase-like N-terminal HotDog" evidence="3">
    <location>
        <begin position="34"/>
        <end position="90"/>
    </location>
</feature>
<protein>
    <submittedName>
        <fullName evidence="5">BQ2448_4069 protein</fullName>
    </submittedName>
</protein>
<dbReference type="InterPro" id="IPR049450">
    <property type="entry name" value="ACOT8-like_C"/>
</dbReference>
<evidence type="ECO:0000313" key="6">
    <source>
        <dbReference type="Proteomes" id="UP000198372"/>
    </source>
</evidence>
<dbReference type="GO" id="GO:0047617">
    <property type="term" value="F:fatty acyl-CoA hydrolase activity"/>
    <property type="evidence" value="ECO:0007669"/>
    <property type="project" value="InterPro"/>
</dbReference>
<dbReference type="GO" id="GO:0006637">
    <property type="term" value="P:acyl-CoA metabolic process"/>
    <property type="evidence" value="ECO:0007669"/>
    <property type="project" value="InterPro"/>
</dbReference>
<dbReference type="Pfam" id="PF13622">
    <property type="entry name" value="4HBT_3"/>
    <property type="match status" value="1"/>
</dbReference>
<dbReference type="EMBL" id="FMSP01000009">
    <property type="protein sequence ID" value="SCV72532.1"/>
    <property type="molecule type" value="Genomic_DNA"/>
</dbReference>
<dbReference type="GO" id="GO:0005782">
    <property type="term" value="C:peroxisomal matrix"/>
    <property type="evidence" value="ECO:0007669"/>
    <property type="project" value="UniProtKB-SubCell"/>
</dbReference>
<evidence type="ECO:0000313" key="5">
    <source>
        <dbReference type="EMBL" id="SCV72532.1"/>
    </source>
</evidence>
<dbReference type="InterPro" id="IPR029069">
    <property type="entry name" value="HotDog_dom_sf"/>
</dbReference>